<evidence type="ECO:0000256" key="7">
    <source>
        <dbReference type="ARBA" id="ARBA00022723"/>
    </source>
</evidence>
<dbReference type="InterPro" id="IPR036990">
    <property type="entry name" value="M14A-like_propep"/>
</dbReference>
<dbReference type="GO" id="GO:0005615">
    <property type="term" value="C:extracellular space"/>
    <property type="evidence" value="ECO:0007669"/>
    <property type="project" value="TreeGrafter"/>
</dbReference>
<accession>A0A6I9XPZ5</accession>
<comment type="cofactor">
    <cofactor evidence="1">
        <name>Zn(2+)</name>
        <dbReference type="ChEBI" id="CHEBI:29105"/>
    </cofactor>
</comment>
<evidence type="ECO:0000256" key="6">
    <source>
        <dbReference type="ARBA" id="ARBA00022670"/>
    </source>
</evidence>
<evidence type="ECO:0000313" key="19">
    <source>
        <dbReference type="RefSeq" id="XP_011648172.1"/>
    </source>
</evidence>
<dbReference type="OrthoDB" id="3626597at2759"/>
<dbReference type="PANTHER" id="PTHR11705">
    <property type="entry name" value="PROTEASE FAMILY M14 CARBOXYPEPTIDASE A,B"/>
    <property type="match status" value="1"/>
</dbReference>
<evidence type="ECO:0000256" key="15">
    <source>
        <dbReference type="PROSITE-ProRule" id="PRU01379"/>
    </source>
</evidence>
<name>A0A6I9XPZ5_9HYME</name>
<sequence length="411" mass="47518">MWKTIILCAIVNLIIAENFRNYKVFRITPTTKAQVELLHQLSENHDFTFWKEPFVNMQADLMVASHKLSIFNRIMDESKISYKVFIEDIQTLIDQTIPVNQSTSFNFTSYHTLDEIYKNFDDLAEQYPDKVEVVVAGTTYERRQIKGVKVSFKPNNPGVFIEGGIHANEWISPATTMYVLHQLLTSNDPDIRELAERHNWYIFPVFNPDGYVYTHTTDRLWRKTREPHFPMCTGTDLNRNWGYKWNSGGASNFSCSEMYAGSGPFSTTEAMTMSNYINSISNKFYAYIVFHCYAQVLMFPYAYTTKKIKNYDEMYDIASKASASLKKRYGTEYQVGSIAEKAYISSGCTSDYMTDVLNKIDFVYELRDQGTYGYLLPPEQIIPTGQETMDSLITLFKEVKARGYPKNKIEA</sequence>
<feature type="domain" description="Peptidase M14" evidence="17">
    <location>
        <begin position="109"/>
        <end position="399"/>
    </location>
</feature>
<evidence type="ECO:0000256" key="12">
    <source>
        <dbReference type="ARBA" id="ARBA00023157"/>
    </source>
</evidence>
<keyword evidence="10" id="KW-0862">Zinc</keyword>
<evidence type="ECO:0000256" key="13">
    <source>
        <dbReference type="ARBA" id="ARBA00057299"/>
    </source>
</evidence>
<protein>
    <recommendedName>
        <fullName evidence="14">Zinc carboxypeptidase A 1</fullName>
    </recommendedName>
</protein>
<dbReference type="SMART" id="SM00631">
    <property type="entry name" value="Zn_pept"/>
    <property type="match status" value="1"/>
</dbReference>
<comment type="subcellular location">
    <subcellularLocation>
        <location evidence="2">Secreted</location>
    </subcellularLocation>
</comment>
<dbReference type="GeneID" id="105434214"/>
<evidence type="ECO:0000256" key="10">
    <source>
        <dbReference type="ARBA" id="ARBA00022833"/>
    </source>
</evidence>
<evidence type="ECO:0000256" key="3">
    <source>
        <dbReference type="ARBA" id="ARBA00005988"/>
    </source>
</evidence>
<evidence type="ECO:0000256" key="16">
    <source>
        <dbReference type="SAM" id="SignalP"/>
    </source>
</evidence>
<feature type="active site" description="Proton donor/acceptor" evidence="15">
    <location>
        <position position="365"/>
    </location>
</feature>
<keyword evidence="12" id="KW-1015">Disulfide bond</keyword>
<evidence type="ECO:0000256" key="1">
    <source>
        <dbReference type="ARBA" id="ARBA00001947"/>
    </source>
</evidence>
<comment type="function">
    <text evidence="13">Involved in the digestion of the blood meal.</text>
</comment>
<dbReference type="PROSITE" id="PS00132">
    <property type="entry name" value="CARBOXYPEPT_ZN_1"/>
    <property type="match status" value="1"/>
</dbReference>
<keyword evidence="6" id="KW-0645">Protease</keyword>
<dbReference type="RefSeq" id="XP_011648172.1">
    <property type="nucleotide sequence ID" value="XM_011649870.1"/>
</dbReference>
<dbReference type="InterPro" id="IPR003146">
    <property type="entry name" value="M14A_act_pep"/>
</dbReference>
<dbReference type="GO" id="GO:0006508">
    <property type="term" value="P:proteolysis"/>
    <property type="evidence" value="ECO:0007669"/>
    <property type="project" value="UniProtKB-KW"/>
</dbReference>
<keyword evidence="7" id="KW-0479">Metal-binding</keyword>
<evidence type="ECO:0000256" key="4">
    <source>
        <dbReference type="ARBA" id="ARBA00022525"/>
    </source>
</evidence>
<evidence type="ECO:0000256" key="2">
    <source>
        <dbReference type="ARBA" id="ARBA00004613"/>
    </source>
</evidence>
<keyword evidence="11" id="KW-0482">Metalloprotease</keyword>
<dbReference type="SUPFAM" id="SSF54897">
    <property type="entry name" value="Protease propeptides/inhibitors"/>
    <property type="match status" value="1"/>
</dbReference>
<dbReference type="PRINTS" id="PR00765">
    <property type="entry name" value="CRBOXYPTASEA"/>
</dbReference>
<evidence type="ECO:0000256" key="5">
    <source>
        <dbReference type="ARBA" id="ARBA00022645"/>
    </source>
</evidence>
<dbReference type="CDD" id="cd03860">
    <property type="entry name" value="M14_CP_A-B_like"/>
    <property type="match status" value="1"/>
</dbReference>
<evidence type="ECO:0000256" key="9">
    <source>
        <dbReference type="ARBA" id="ARBA00022801"/>
    </source>
</evidence>
<keyword evidence="5" id="KW-0121">Carboxypeptidase</keyword>
<dbReference type="FunFam" id="3.40.630.10:FF:000040">
    <property type="entry name" value="zinc carboxypeptidase"/>
    <property type="match status" value="1"/>
</dbReference>
<dbReference type="PANTHER" id="PTHR11705:SF153">
    <property type="entry name" value="ZINC CARBOXYPEPTIDASE A 1-LIKE PROTEIN"/>
    <property type="match status" value="1"/>
</dbReference>
<keyword evidence="9" id="KW-0378">Hydrolase</keyword>
<dbReference type="PROSITE" id="PS52035">
    <property type="entry name" value="PEPTIDASE_M14"/>
    <property type="match status" value="1"/>
</dbReference>
<gene>
    <name evidence="19" type="primary">LOC105434214</name>
</gene>
<dbReference type="Gene3D" id="3.30.70.340">
    <property type="entry name" value="Metallocarboxypeptidase-like"/>
    <property type="match status" value="1"/>
</dbReference>
<evidence type="ECO:0000259" key="17">
    <source>
        <dbReference type="PROSITE" id="PS52035"/>
    </source>
</evidence>
<dbReference type="FunFam" id="3.30.70.340:FF:000002">
    <property type="entry name" value="Carboxypeptidase A"/>
    <property type="match status" value="1"/>
</dbReference>
<keyword evidence="4" id="KW-0964">Secreted</keyword>
<dbReference type="SUPFAM" id="SSF53187">
    <property type="entry name" value="Zn-dependent exopeptidases"/>
    <property type="match status" value="1"/>
</dbReference>
<dbReference type="KEGG" id="pbar:105434214"/>
<feature type="chain" id="PRO_5027005740" description="Zinc carboxypeptidase A 1" evidence="16">
    <location>
        <begin position="17"/>
        <end position="411"/>
    </location>
</feature>
<proteinExistence type="inferred from homology"/>
<comment type="similarity">
    <text evidence="3 15">Belongs to the peptidase M14 family.</text>
</comment>
<dbReference type="AlphaFoldDB" id="A0A6I9XPZ5"/>
<dbReference type="Pfam" id="PF00246">
    <property type="entry name" value="Peptidase_M14"/>
    <property type="match status" value="1"/>
</dbReference>
<dbReference type="InterPro" id="IPR057246">
    <property type="entry name" value="CARBOXYPEPT_ZN_1"/>
</dbReference>
<dbReference type="Pfam" id="PF02244">
    <property type="entry name" value="Propep_M14"/>
    <property type="match status" value="1"/>
</dbReference>
<keyword evidence="18" id="KW-1185">Reference proteome</keyword>
<evidence type="ECO:0000313" key="18">
    <source>
        <dbReference type="Proteomes" id="UP000504615"/>
    </source>
</evidence>
<dbReference type="Proteomes" id="UP000504615">
    <property type="component" value="Unplaced"/>
</dbReference>
<dbReference type="Gene3D" id="3.40.630.10">
    <property type="entry name" value="Zn peptidases"/>
    <property type="match status" value="1"/>
</dbReference>
<evidence type="ECO:0000256" key="11">
    <source>
        <dbReference type="ARBA" id="ARBA00023049"/>
    </source>
</evidence>
<dbReference type="InterPro" id="IPR000834">
    <property type="entry name" value="Peptidase_M14"/>
</dbReference>
<reference evidence="19" key="1">
    <citation type="submission" date="2025-08" db="UniProtKB">
        <authorList>
            <consortium name="RefSeq"/>
        </authorList>
    </citation>
    <scope>IDENTIFICATION</scope>
</reference>
<dbReference type="GO" id="GO:0004181">
    <property type="term" value="F:metallocarboxypeptidase activity"/>
    <property type="evidence" value="ECO:0007669"/>
    <property type="project" value="InterPro"/>
</dbReference>
<feature type="signal peptide" evidence="16">
    <location>
        <begin position="1"/>
        <end position="16"/>
    </location>
</feature>
<keyword evidence="8 16" id="KW-0732">Signal</keyword>
<dbReference type="GO" id="GO:0008270">
    <property type="term" value="F:zinc ion binding"/>
    <property type="evidence" value="ECO:0007669"/>
    <property type="project" value="InterPro"/>
</dbReference>
<evidence type="ECO:0000256" key="14">
    <source>
        <dbReference type="ARBA" id="ARBA00069039"/>
    </source>
</evidence>
<evidence type="ECO:0000256" key="8">
    <source>
        <dbReference type="ARBA" id="ARBA00022729"/>
    </source>
</evidence>
<organism evidence="18 19">
    <name type="scientific">Pogonomyrmex barbatus</name>
    <name type="common">red harvester ant</name>
    <dbReference type="NCBI Taxonomy" id="144034"/>
    <lineage>
        <taxon>Eukaryota</taxon>
        <taxon>Metazoa</taxon>
        <taxon>Ecdysozoa</taxon>
        <taxon>Arthropoda</taxon>
        <taxon>Hexapoda</taxon>
        <taxon>Insecta</taxon>
        <taxon>Pterygota</taxon>
        <taxon>Neoptera</taxon>
        <taxon>Endopterygota</taxon>
        <taxon>Hymenoptera</taxon>
        <taxon>Apocrita</taxon>
        <taxon>Aculeata</taxon>
        <taxon>Formicoidea</taxon>
        <taxon>Formicidae</taxon>
        <taxon>Myrmicinae</taxon>
        <taxon>Pogonomyrmex</taxon>
    </lineage>
</organism>